<reference evidence="4 5" key="1">
    <citation type="journal article" date="2015" name="Genome Biol.">
        <title>Comparative genomics of Steinernema reveals deeply conserved gene regulatory networks.</title>
        <authorList>
            <person name="Dillman A.R."/>
            <person name="Macchietto M."/>
            <person name="Porter C.F."/>
            <person name="Rogers A."/>
            <person name="Williams B."/>
            <person name="Antoshechkin I."/>
            <person name="Lee M.M."/>
            <person name="Goodwin Z."/>
            <person name="Lu X."/>
            <person name="Lewis E.E."/>
            <person name="Goodrich-Blair H."/>
            <person name="Stock S.P."/>
            <person name="Adams B.J."/>
            <person name="Sternberg P.W."/>
            <person name="Mortazavi A."/>
        </authorList>
    </citation>
    <scope>NUCLEOTIDE SEQUENCE [LARGE SCALE GENOMIC DNA]</scope>
    <source>
        <strain evidence="4 5">ALL</strain>
    </source>
</reference>
<proteinExistence type="predicted"/>
<feature type="region of interest" description="Disordered" evidence="2">
    <location>
        <begin position="19"/>
        <end position="46"/>
    </location>
</feature>
<dbReference type="Pfam" id="PF00076">
    <property type="entry name" value="RRM_1"/>
    <property type="match status" value="1"/>
</dbReference>
<dbReference type="GO" id="GO:0006406">
    <property type="term" value="P:mRNA export from nucleus"/>
    <property type="evidence" value="ECO:0007669"/>
    <property type="project" value="TreeGrafter"/>
</dbReference>
<feature type="domain" description="RRM" evidence="3">
    <location>
        <begin position="53"/>
        <end position="123"/>
    </location>
</feature>
<dbReference type="GO" id="GO:0005634">
    <property type="term" value="C:nucleus"/>
    <property type="evidence" value="ECO:0007669"/>
    <property type="project" value="TreeGrafter"/>
</dbReference>
<dbReference type="PANTHER" id="PTHR19965:SF82">
    <property type="entry name" value="THO COMPLEX SUBUNIT 4"/>
    <property type="match status" value="1"/>
</dbReference>
<accession>A0A4U5PDC3</accession>
<dbReference type="STRING" id="34508.A0A4U5PDC3"/>
<dbReference type="GO" id="GO:0003729">
    <property type="term" value="F:mRNA binding"/>
    <property type="evidence" value="ECO:0007669"/>
    <property type="project" value="TreeGrafter"/>
</dbReference>
<organism evidence="4 5">
    <name type="scientific">Steinernema carpocapsae</name>
    <name type="common">Entomopathogenic nematode</name>
    <dbReference type="NCBI Taxonomy" id="34508"/>
    <lineage>
        <taxon>Eukaryota</taxon>
        <taxon>Metazoa</taxon>
        <taxon>Ecdysozoa</taxon>
        <taxon>Nematoda</taxon>
        <taxon>Chromadorea</taxon>
        <taxon>Rhabditida</taxon>
        <taxon>Tylenchina</taxon>
        <taxon>Panagrolaimomorpha</taxon>
        <taxon>Strongyloidoidea</taxon>
        <taxon>Steinernematidae</taxon>
        <taxon>Steinernema</taxon>
    </lineage>
</organism>
<dbReference type="InterPro" id="IPR051229">
    <property type="entry name" value="ALYREF_mRNA_export"/>
</dbReference>
<dbReference type="InterPro" id="IPR012677">
    <property type="entry name" value="Nucleotide-bd_a/b_plait_sf"/>
</dbReference>
<dbReference type="Gene3D" id="3.30.70.330">
    <property type="match status" value="1"/>
</dbReference>
<dbReference type="EMBL" id="AZBU02000002">
    <property type="protein sequence ID" value="TKR94402.1"/>
    <property type="molecule type" value="Genomic_DNA"/>
</dbReference>
<dbReference type="AlphaFoldDB" id="A0A4U5PDC3"/>
<dbReference type="InterPro" id="IPR000504">
    <property type="entry name" value="RRM_dom"/>
</dbReference>
<feature type="compositionally biased region" description="Basic residues" evidence="2">
    <location>
        <begin position="154"/>
        <end position="167"/>
    </location>
</feature>
<evidence type="ECO:0000313" key="5">
    <source>
        <dbReference type="Proteomes" id="UP000298663"/>
    </source>
</evidence>
<keyword evidence="5" id="KW-1185">Reference proteome</keyword>
<gene>
    <name evidence="4" type="ORF">L596_008687</name>
</gene>
<evidence type="ECO:0000256" key="2">
    <source>
        <dbReference type="SAM" id="MobiDB-lite"/>
    </source>
</evidence>
<evidence type="ECO:0000259" key="3">
    <source>
        <dbReference type="SMART" id="SM00360"/>
    </source>
</evidence>
<dbReference type="PANTHER" id="PTHR19965">
    <property type="entry name" value="RNA AND EXPORT FACTOR BINDING PROTEIN"/>
    <property type="match status" value="1"/>
</dbReference>
<comment type="caution">
    <text evidence="4">The sequence shown here is derived from an EMBL/GenBank/DDBJ whole genome shotgun (WGS) entry which is preliminary data.</text>
</comment>
<name>A0A4U5PDC3_STECR</name>
<sequence length="167" mass="18938">MSNPHSIALINLSTMARFNQRAPRNRRGSSKNRVQPRVQRNAAPPRPHIRSSKVTFTNLAFSVSSADLQELFRPYNPTKITLHFNESGRSLGVADVFVPRQEASKMVHDFKGITLDGRELKMTYVDEFALENRLSIAAPPAQNRTQHKSEFLGKKPRGRGAQKRRTM</sequence>
<dbReference type="SMART" id="SM00360">
    <property type="entry name" value="RRM"/>
    <property type="match status" value="1"/>
</dbReference>
<dbReference type="OrthoDB" id="1049195at2759"/>
<keyword evidence="1" id="KW-0694">RNA-binding</keyword>
<evidence type="ECO:0000313" key="4">
    <source>
        <dbReference type="EMBL" id="TKR94402.1"/>
    </source>
</evidence>
<dbReference type="SUPFAM" id="SSF54928">
    <property type="entry name" value="RNA-binding domain, RBD"/>
    <property type="match status" value="1"/>
</dbReference>
<reference evidence="4 5" key="2">
    <citation type="journal article" date="2019" name="G3 (Bethesda)">
        <title>Hybrid Assembly of the Genome of the Entomopathogenic Nematode Steinernema carpocapsae Identifies the X-Chromosome.</title>
        <authorList>
            <person name="Serra L."/>
            <person name="Macchietto M."/>
            <person name="Macias-Munoz A."/>
            <person name="McGill C.J."/>
            <person name="Rodriguez I.M."/>
            <person name="Rodriguez B."/>
            <person name="Murad R."/>
            <person name="Mortazavi A."/>
        </authorList>
    </citation>
    <scope>NUCLEOTIDE SEQUENCE [LARGE SCALE GENOMIC DNA]</scope>
    <source>
        <strain evidence="4 5">ALL</strain>
    </source>
</reference>
<evidence type="ECO:0000256" key="1">
    <source>
        <dbReference type="ARBA" id="ARBA00022884"/>
    </source>
</evidence>
<protein>
    <recommendedName>
        <fullName evidence="3">RRM domain-containing protein</fullName>
    </recommendedName>
</protein>
<dbReference type="Proteomes" id="UP000298663">
    <property type="component" value="Unassembled WGS sequence"/>
</dbReference>
<feature type="region of interest" description="Disordered" evidence="2">
    <location>
        <begin position="139"/>
        <end position="167"/>
    </location>
</feature>
<dbReference type="InterPro" id="IPR035979">
    <property type="entry name" value="RBD_domain_sf"/>
</dbReference>